<gene>
    <name evidence="1" type="ORF">NE686_14785</name>
</gene>
<evidence type="ECO:0000313" key="2">
    <source>
        <dbReference type="Proteomes" id="UP001524478"/>
    </source>
</evidence>
<keyword evidence="2" id="KW-1185">Reference proteome</keyword>
<comment type="caution">
    <text evidence="1">The sequence shown here is derived from an EMBL/GenBank/DDBJ whole genome shotgun (WGS) entry which is preliminary data.</text>
</comment>
<organism evidence="1 2">
    <name type="scientific">Tissierella carlieri</name>
    <dbReference type="NCBI Taxonomy" id="689904"/>
    <lineage>
        <taxon>Bacteria</taxon>
        <taxon>Bacillati</taxon>
        <taxon>Bacillota</taxon>
        <taxon>Tissierellia</taxon>
        <taxon>Tissierellales</taxon>
        <taxon>Tissierellaceae</taxon>
        <taxon>Tissierella</taxon>
    </lineage>
</organism>
<reference evidence="1 2" key="1">
    <citation type="submission" date="2022-06" db="EMBL/GenBank/DDBJ databases">
        <title>Isolation of gut microbiota from human fecal samples.</title>
        <authorList>
            <person name="Pamer E.G."/>
            <person name="Barat B."/>
            <person name="Waligurski E."/>
            <person name="Medina S."/>
            <person name="Paddock L."/>
            <person name="Mostad J."/>
        </authorList>
    </citation>
    <scope>NUCLEOTIDE SEQUENCE [LARGE SCALE GENOMIC DNA]</scope>
    <source>
        <strain evidence="1 2">DFI.7.95</strain>
    </source>
</reference>
<evidence type="ECO:0000313" key="1">
    <source>
        <dbReference type="EMBL" id="MCQ4924366.1"/>
    </source>
</evidence>
<name>A0ABT1SD16_9FIRM</name>
<dbReference type="EMBL" id="JANGAC010000012">
    <property type="protein sequence ID" value="MCQ4924366.1"/>
    <property type="molecule type" value="Genomic_DNA"/>
</dbReference>
<dbReference type="RefSeq" id="WP_256312117.1">
    <property type="nucleotide sequence ID" value="NZ_JANGAC010000012.1"/>
</dbReference>
<accession>A0ABT1SD16</accession>
<dbReference type="PROSITE" id="PS51257">
    <property type="entry name" value="PROKAR_LIPOPROTEIN"/>
    <property type="match status" value="1"/>
</dbReference>
<sequence length="241" mass="27051">MKTKKFRFLLQGFLLVLVATITLTACRMTESSKGTIMSFTGDENGNVLFTSRINTLHSKSGNENARADFDAEYLVQSVPGDENDSPLEYWKINEFEEWIEQQHTENQKLADSGDKSFYYKDANGDYVCREWTQKDVDTLYAQWQKQLSLMKQGYHYTKPITLSDGSVLVGAFDPETWNAKPESATGSTIITLSDGSTVDLGHFNTSSEATEAVKEYLSQQVKEGVLTQHEADTILTHGSVE</sequence>
<evidence type="ECO:0008006" key="3">
    <source>
        <dbReference type="Google" id="ProtNLM"/>
    </source>
</evidence>
<dbReference type="Proteomes" id="UP001524478">
    <property type="component" value="Unassembled WGS sequence"/>
</dbReference>
<protein>
    <recommendedName>
        <fullName evidence="3">Bypass of forespore C C-terminal domain-containing protein</fullName>
    </recommendedName>
</protein>
<proteinExistence type="predicted"/>